<evidence type="ECO:0000256" key="1">
    <source>
        <dbReference type="SAM" id="Phobius"/>
    </source>
</evidence>
<name>A0A319CYJ4_9EURO</name>
<protein>
    <submittedName>
        <fullName evidence="2">Uncharacterized protein</fullName>
    </submittedName>
</protein>
<evidence type="ECO:0000313" key="2">
    <source>
        <dbReference type="EMBL" id="PYH89960.1"/>
    </source>
</evidence>
<dbReference type="EMBL" id="KZ826004">
    <property type="protein sequence ID" value="PYH89960.1"/>
    <property type="molecule type" value="Genomic_DNA"/>
</dbReference>
<feature type="transmembrane region" description="Helical" evidence="1">
    <location>
        <begin position="41"/>
        <end position="62"/>
    </location>
</feature>
<accession>A0A319CYJ4</accession>
<dbReference type="OrthoDB" id="4496655at2759"/>
<proteinExistence type="predicted"/>
<keyword evidence="1" id="KW-0472">Membrane</keyword>
<gene>
    <name evidence="2" type="ORF">BO71DRAFT_412960</name>
</gene>
<dbReference type="AlphaFoldDB" id="A0A319CYJ4"/>
<dbReference type="Proteomes" id="UP000247810">
    <property type="component" value="Unassembled WGS sequence"/>
</dbReference>
<organism evidence="2 3">
    <name type="scientific">Aspergillus ellipticus CBS 707.79</name>
    <dbReference type="NCBI Taxonomy" id="1448320"/>
    <lineage>
        <taxon>Eukaryota</taxon>
        <taxon>Fungi</taxon>
        <taxon>Dikarya</taxon>
        <taxon>Ascomycota</taxon>
        <taxon>Pezizomycotina</taxon>
        <taxon>Eurotiomycetes</taxon>
        <taxon>Eurotiomycetidae</taxon>
        <taxon>Eurotiales</taxon>
        <taxon>Aspergillaceae</taxon>
        <taxon>Aspergillus</taxon>
        <taxon>Aspergillus subgen. Circumdati</taxon>
    </lineage>
</organism>
<evidence type="ECO:0000313" key="3">
    <source>
        <dbReference type="Proteomes" id="UP000247810"/>
    </source>
</evidence>
<feature type="transmembrane region" description="Helical" evidence="1">
    <location>
        <begin position="172"/>
        <end position="193"/>
    </location>
</feature>
<sequence length="238" mass="25912">MAAASRLYTGLAALLLASWATTALSFTALNVLNRERSLLGSVASVSLLTFLISRLLVLVHPVHADRPHERTLAHLLAITHHDSRRAALVLLTCCCTWLYELLSKAMLLLFVTFFGGVLATILYNDPDFQRGPPTDPAGQSDASTTALAEVNGFKEQAGFDPTMLLRWIPPQAIFYLVAALWFNVLSLGLYILGHAFNSLAKVLRSSTGVAAAQDKVEEKAGRKTYLTSKSSIKLSRTI</sequence>
<dbReference type="VEuPathDB" id="FungiDB:BO71DRAFT_412960"/>
<feature type="transmembrane region" description="Helical" evidence="1">
    <location>
        <begin position="105"/>
        <end position="123"/>
    </location>
</feature>
<reference evidence="2 3" key="1">
    <citation type="submission" date="2018-02" db="EMBL/GenBank/DDBJ databases">
        <title>The genomes of Aspergillus section Nigri reveals drivers in fungal speciation.</title>
        <authorList>
            <consortium name="DOE Joint Genome Institute"/>
            <person name="Vesth T.C."/>
            <person name="Nybo J."/>
            <person name="Theobald S."/>
            <person name="Brandl J."/>
            <person name="Frisvad J.C."/>
            <person name="Nielsen K.F."/>
            <person name="Lyhne E.K."/>
            <person name="Kogle M.E."/>
            <person name="Kuo A."/>
            <person name="Riley R."/>
            <person name="Clum A."/>
            <person name="Nolan M."/>
            <person name="Lipzen A."/>
            <person name="Salamov A."/>
            <person name="Henrissat B."/>
            <person name="Wiebenga A."/>
            <person name="De vries R.P."/>
            <person name="Grigoriev I.V."/>
            <person name="Mortensen U.H."/>
            <person name="Andersen M.R."/>
            <person name="Baker S.E."/>
        </authorList>
    </citation>
    <scope>NUCLEOTIDE SEQUENCE [LARGE SCALE GENOMIC DNA]</scope>
    <source>
        <strain evidence="2 3">CBS 707.79</strain>
    </source>
</reference>
<keyword evidence="1" id="KW-1133">Transmembrane helix</keyword>
<keyword evidence="1" id="KW-0812">Transmembrane</keyword>
<keyword evidence="3" id="KW-1185">Reference proteome</keyword>